<protein>
    <submittedName>
        <fullName evidence="1">Uncharacterized protein</fullName>
    </submittedName>
</protein>
<proteinExistence type="predicted"/>
<evidence type="ECO:0000313" key="1">
    <source>
        <dbReference type="EMBL" id="MBB6547075.1"/>
    </source>
</evidence>
<name>A0A7X0NP58_9ACTN</name>
<reference evidence="1 2" key="1">
    <citation type="submission" date="2020-08" db="EMBL/GenBank/DDBJ databases">
        <title>Sequencing the genomes of 1000 actinobacteria strains.</title>
        <authorList>
            <person name="Klenk H.-P."/>
        </authorList>
    </citation>
    <scope>NUCLEOTIDE SEQUENCE [LARGE SCALE GENOMIC DNA]</scope>
    <source>
        <strain evidence="1 2">DSM 43768</strain>
    </source>
</reference>
<organism evidence="1 2">
    <name type="scientific">Nonomuraea rubra</name>
    <dbReference type="NCBI Taxonomy" id="46180"/>
    <lineage>
        <taxon>Bacteria</taxon>
        <taxon>Bacillati</taxon>
        <taxon>Actinomycetota</taxon>
        <taxon>Actinomycetes</taxon>
        <taxon>Streptosporangiales</taxon>
        <taxon>Streptosporangiaceae</taxon>
        <taxon>Nonomuraea</taxon>
    </lineage>
</organism>
<comment type="caution">
    <text evidence="1">The sequence shown here is derived from an EMBL/GenBank/DDBJ whole genome shotgun (WGS) entry which is preliminary data.</text>
</comment>
<keyword evidence="2" id="KW-1185">Reference proteome</keyword>
<dbReference type="AlphaFoldDB" id="A0A7X0NP58"/>
<dbReference type="EMBL" id="JACHMI010000001">
    <property type="protein sequence ID" value="MBB6547075.1"/>
    <property type="molecule type" value="Genomic_DNA"/>
</dbReference>
<sequence>MGQLSQEGIPYTELNVNETPGAIEHISELNSGS</sequence>
<dbReference type="Proteomes" id="UP000565579">
    <property type="component" value="Unassembled WGS sequence"/>
</dbReference>
<gene>
    <name evidence="1" type="ORF">HD593_001870</name>
</gene>
<evidence type="ECO:0000313" key="2">
    <source>
        <dbReference type="Proteomes" id="UP000565579"/>
    </source>
</evidence>
<accession>A0A7X0NP58</accession>